<keyword evidence="2" id="KW-1185">Reference proteome</keyword>
<accession>A0A3M9NFZ5</accession>
<dbReference type="RefSeq" id="WP_123120624.1">
    <property type="nucleotide sequence ID" value="NZ_RJJR01000007.1"/>
</dbReference>
<gene>
    <name evidence="1" type="ORF">EFY79_10290</name>
</gene>
<comment type="caution">
    <text evidence="1">The sequence shown here is derived from an EMBL/GenBank/DDBJ whole genome shotgun (WGS) entry which is preliminary data.</text>
</comment>
<organism evidence="1 2">
    <name type="scientific">Hanamia caeni</name>
    <dbReference type="NCBI Taxonomy" id="2294116"/>
    <lineage>
        <taxon>Bacteria</taxon>
        <taxon>Pseudomonadati</taxon>
        <taxon>Bacteroidota</taxon>
        <taxon>Chitinophagia</taxon>
        <taxon>Chitinophagales</taxon>
        <taxon>Chitinophagaceae</taxon>
        <taxon>Hanamia</taxon>
    </lineage>
</organism>
<sequence>MPSQINLQITGKIGNIIFYKRGDKYYARSVSGGIKQTKATKKRATEFGKASRAGKILRQQLLPVIPFPADNKMQTRLVSDLFSWLRSGFDPGQPCDPIPVLNDFSFTEGNTIAERWRVPLEVTKTADGMLQIKIPAFVPAKNIVAPAGTVLVKCHIATGGCDLKIGRETGGFSTSLNFNYNQEPVSEQIISLPTPTLSQTLIVAGVSLEYYFNKNGHLQKSMNKAFMPAGIVKAMYL</sequence>
<dbReference type="OrthoDB" id="645138at2"/>
<evidence type="ECO:0000313" key="2">
    <source>
        <dbReference type="Proteomes" id="UP000267223"/>
    </source>
</evidence>
<dbReference type="EMBL" id="RJJR01000007">
    <property type="protein sequence ID" value="RNI36706.1"/>
    <property type="molecule type" value="Genomic_DNA"/>
</dbReference>
<reference evidence="1 2" key="1">
    <citation type="submission" date="2018-11" db="EMBL/GenBank/DDBJ databases">
        <title>Draft genome sequence of Ferruginibacter sp. BO-59.</title>
        <authorList>
            <person name="Im W.T."/>
        </authorList>
    </citation>
    <scope>NUCLEOTIDE SEQUENCE [LARGE SCALE GENOMIC DNA]</scope>
    <source>
        <strain evidence="1 2">BO-59</strain>
    </source>
</reference>
<name>A0A3M9NFZ5_9BACT</name>
<evidence type="ECO:0000313" key="1">
    <source>
        <dbReference type="EMBL" id="RNI36706.1"/>
    </source>
</evidence>
<dbReference type="Proteomes" id="UP000267223">
    <property type="component" value="Unassembled WGS sequence"/>
</dbReference>
<proteinExistence type="predicted"/>
<protein>
    <submittedName>
        <fullName evidence="1">Uncharacterized protein</fullName>
    </submittedName>
</protein>
<dbReference type="AlphaFoldDB" id="A0A3M9NFZ5"/>